<dbReference type="EMBL" id="KE503207">
    <property type="protein sequence ID" value="EPX72409.1"/>
    <property type="molecule type" value="Genomic_DNA"/>
</dbReference>
<organism evidence="2 3">
    <name type="scientific">Schizosaccharomyces octosporus (strain yFS286)</name>
    <name type="common">Fission yeast</name>
    <name type="synonym">Octosporomyces octosporus</name>
    <dbReference type="NCBI Taxonomy" id="483514"/>
    <lineage>
        <taxon>Eukaryota</taxon>
        <taxon>Fungi</taxon>
        <taxon>Dikarya</taxon>
        <taxon>Ascomycota</taxon>
        <taxon>Taphrinomycotina</taxon>
        <taxon>Schizosaccharomycetes</taxon>
        <taxon>Schizosaccharomycetales</taxon>
        <taxon>Schizosaccharomycetaceae</taxon>
        <taxon>Schizosaccharomyces</taxon>
    </lineage>
</organism>
<keyword evidence="1" id="KW-0812">Transmembrane</keyword>
<keyword evidence="3" id="KW-1185">Reference proteome</keyword>
<dbReference type="OMA" id="CLITIYI"/>
<dbReference type="HOGENOM" id="CLU_132801_0_0_1"/>
<reference evidence="2 3" key="1">
    <citation type="journal article" date="2011" name="Science">
        <title>Comparative functional genomics of the fission yeasts.</title>
        <authorList>
            <person name="Rhind N."/>
            <person name="Chen Z."/>
            <person name="Yassour M."/>
            <person name="Thompson D.A."/>
            <person name="Haas B.J."/>
            <person name="Habib N."/>
            <person name="Wapinski I."/>
            <person name="Roy S."/>
            <person name="Lin M.F."/>
            <person name="Heiman D.I."/>
            <person name="Young S.K."/>
            <person name="Furuya K."/>
            <person name="Guo Y."/>
            <person name="Pidoux A."/>
            <person name="Chen H.M."/>
            <person name="Robbertse B."/>
            <person name="Goldberg J.M."/>
            <person name="Aoki K."/>
            <person name="Bayne E.H."/>
            <person name="Berlin A.M."/>
            <person name="Desjardins C.A."/>
            <person name="Dobbs E."/>
            <person name="Dukaj L."/>
            <person name="Fan L."/>
            <person name="FitzGerald M.G."/>
            <person name="French C."/>
            <person name="Gujja S."/>
            <person name="Hansen K."/>
            <person name="Keifenheim D."/>
            <person name="Levin J.Z."/>
            <person name="Mosher R.A."/>
            <person name="Mueller C.A."/>
            <person name="Pfiffner J."/>
            <person name="Priest M."/>
            <person name="Russ C."/>
            <person name="Smialowska A."/>
            <person name="Swoboda P."/>
            <person name="Sykes S.M."/>
            <person name="Vaughn M."/>
            <person name="Vengrova S."/>
            <person name="Yoder R."/>
            <person name="Zeng Q."/>
            <person name="Allshire R."/>
            <person name="Baulcombe D."/>
            <person name="Birren B.W."/>
            <person name="Brown W."/>
            <person name="Ekwall K."/>
            <person name="Kellis M."/>
            <person name="Leatherwood J."/>
            <person name="Levin H."/>
            <person name="Margalit H."/>
            <person name="Martienssen R."/>
            <person name="Nieduszynski C.A."/>
            <person name="Spatafora J.W."/>
            <person name="Friedman N."/>
            <person name="Dalgaard J.Z."/>
            <person name="Baumann P."/>
            <person name="Niki H."/>
            <person name="Regev A."/>
            <person name="Nusbaum C."/>
        </authorList>
    </citation>
    <scope>NUCLEOTIDE SEQUENCE [LARGE SCALE GENOMIC DNA]</scope>
    <source>
        <strain evidence="3">yFS286</strain>
    </source>
</reference>
<sequence>MSYKETVEETVPLSSEISLNPEENYNRCLWERLRKRNEGLSVFWEKFIRLNSIVMVYSYICYFAIKDKDTSVRGSFASYTIIPSSIFALICLLAIYAYFRPIVVDIDVDSIPMEELPRKDDGRE</sequence>
<dbReference type="Proteomes" id="UP000016088">
    <property type="component" value="Unassembled WGS sequence"/>
</dbReference>
<dbReference type="OrthoDB" id="5491752at2759"/>
<feature type="transmembrane region" description="Helical" evidence="1">
    <location>
        <begin position="47"/>
        <end position="65"/>
    </location>
</feature>
<gene>
    <name evidence="2" type="ORF">SOCG_00173</name>
</gene>
<dbReference type="GeneID" id="25029157"/>
<evidence type="ECO:0000313" key="3">
    <source>
        <dbReference type="Proteomes" id="UP000016088"/>
    </source>
</evidence>
<protein>
    <submittedName>
        <fullName evidence="2">Uncharacterized protein</fullName>
    </submittedName>
</protein>
<dbReference type="RefSeq" id="XP_013018047.1">
    <property type="nucleotide sequence ID" value="XM_013162593.1"/>
</dbReference>
<feature type="transmembrane region" description="Helical" evidence="1">
    <location>
        <begin position="77"/>
        <end position="99"/>
    </location>
</feature>
<name>S9REA6_SCHOY</name>
<keyword evidence="1" id="KW-0472">Membrane</keyword>
<keyword evidence="1" id="KW-1133">Transmembrane helix</keyword>
<dbReference type="AlphaFoldDB" id="S9REA6"/>
<dbReference type="VEuPathDB" id="FungiDB:SOCG_00173"/>
<proteinExistence type="predicted"/>
<evidence type="ECO:0000256" key="1">
    <source>
        <dbReference type="SAM" id="Phobius"/>
    </source>
</evidence>
<accession>S9REA6</accession>
<evidence type="ECO:0000313" key="2">
    <source>
        <dbReference type="EMBL" id="EPX72409.1"/>
    </source>
</evidence>